<dbReference type="HOGENOM" id="CLU_112039_3_0_7"/>
<keyword evidence="1" id="KW-0732">Signal</keyword>
<proteinExistence type="predicted"/>
<reference evidence="2 3" key="1">
    <citation type="journal article" date="2010" name="Stand. Genomic Sci.">
        <title>Complete genome sequence of Desulfarculus baarsii type strain (2st14).</title>
        <authorList>
            <person name="Sun H."/>
            <person name="Spring S."/>
            <person name="Lapidus A."/>
            <person name="Davenport K."/>
            <person name="Del Rio T.G."/>
            <person name="Tice H."/>
            <person name="Nolan M."/>
            <person name="Copeland A."/>
            <person name="Cheng J.F."/>
            <person name="Lucas S."/>
            <person name="Tapia R."/>
            <person name="Goodwin L."/>
            <person name="Pitluck S."/>
            <person name="Ivanova N."/>
            <person name="Pagani I."/>
            <person name="Mavromatis K."/>
            <person name="Ovchinnikova G."/>
            <person name="Pati A."/>
            <person name="Chen A."/>
            <person name="Palaniappan K."/>
            <person name="Hauser L."/>
            <person name="Chang Y.J."/>
            <person name="Jeffries C.D."/>
            <person name="Detter J.C."/>
            <person name="Han C."/>
            <person name="Rohde M."/>
            <person name="Brambilla E."/>
            <person name="Goker M."/>
            <person name="Woyke T."/>
            <person name="Bristow J."/>
            <person name="Eisen J.A."/>
            <person name="Markowitz V."/>
            <person name="Hugenholtz P."/>
            <person name="Kyrpides N.C."/>
            <person name="Klenk H.P."/>
            <person name="Land M."/>
        </authorList>
    </citation>
    <scope>NUCLEOTIDE SEQUENCE [LARGE SCALE GENOMIC DNA]</scope>
    <source>
        <strain evidence="3">ATCC 33931 / DSM 2075 / LMG 7858 / VKM B-1802 / 2st14</strain>
    </source>
</reference>
<keyword evidence="3" id="KW-1185">Reference proteome</keyword>
<name>E1QFF5_DESB2</name>
<dbReference type="KEGG" id="dbr:Deba_0921"/>
<dbReference type="Proteomes" id="UP000009047">
    <property type="component" value="Chromosome"/>
</dbReference>
<dbReference type="AlphaFoldDB" id="E1QFF5"/>
<evidence type="ECO:0008006" key="4">
    <source>
        <dbReference type="Google" id="ProtNLM"/>
    </source>
</evidence>
<gene>
    <name evidence="2" type="ordered locus">Deba_0921</name>
</gene>
<sequence>MMNFWGSIMRHCTRALLAALLTLTVWLPAQAQPQTSSGQLVYVPAYSHIYHGDKPNEFLLTITISVRNADPWRPLELTMLEYRGSDGRVLKSFLDKPLSIAPLAATRFVVAESDAHGGSGACFLVRWRAGQPINQPVIQAVMIGARANQGISFICEGQPLVEAK</sequence>
<dbReference type="eggNOG" id="ENOG5032TD0">
    <property type="taxonomic scope" value="Bacteria"/>
</dbReference>
<dbReference type="InterPro" id="IPR021471">
    <property type="entry name" value="DUF3124"/>
</dbReference>
<dbReference type="EMBL" id="CP002085">
    <property type="protein sequence ID" value="ADK84291.1"/>
    <property type="molecule type" value="Genomic_DNA"/>
</dbReference>
<evidence type="ECO:0000313" key="2">
    <source>
        <dbReference type="EMBL" id="ADK84291.1"/>
    </source>
</evidence>
<evidence type="ECO:0000256" key="1">
    <source>
        <dbReference type="SAM" id="SignalP"/>
    </source>
</evidence>
<evidence type="ECO:0000313" key="3">
    <source>
        <dbReference type="Proteomes" id="UP000009047"/>
    </source>
</evidence>
<protein>
    <recommendedName>
        <fullName evidence="4">DUF3124 domain-containing protein</fullName>
    </recommendedName>
</protein>
<accession>E1QFF5</accession>
<feature type="signal peptide" evidence="1">
    <location>
        <begin position="1"/>
        <end position="31"/>
    </location>
</feature>
<dbReference type="STRING" id="644282.Deba_0921"/>
<organism evidence="2 3">
    <name type="scientific">Desulfarculus baarsii (strain ATCC 33931 / DSM 2075 / LMG 7858 / VKM B-1802 / 2st14)</name>
    <dbReference type="NCBI Taxonomy" id="644282"/>
    <lineage>
        <taxon>Bacteria</taxon>
        <taxon>Pseudomonadati</taxon>
        <taxon>Thermodesulfobacteriota</taxon>
        <taxon>Desulfarculia</taxon>
        <taxon>Desulfarculales</taxon>
        <taxon>Desulfarculaceae</taxon>
        <taxon>Desulfarculus</taxon>
    </lineage>
</organism>
<dbReference type="Pfam" id="PF11322">
    <property type="entry name" value="DUF3124"/>
    <property type="match status" value="1"/>
</dbReference>
<feature type="chain" id="PRO_5003150136" description="DUF3124 domain-containing protein" evidence="1">
    <location>
        <begin position="32"/>
        <end position="164"/>
    </location>
</feature>